<feature type="region of interest" description="Disordered" evidence="1">
    <location>
        <begin position="66"/>
        <end position="89"/>
    </location>
</feature>
<reference evidence="3 4" key="1">
    <citation type="journal article" date="2014" name="PLoS Genet.">
        <title>Phylogenetically driven sequencing of extremely halophilic archaea reveals strategies for static and dynamic osmo-response.</title>
        <authorList>
            <person name="Becker E.A."/>
            <person name="Seitzer P.M."/>
            <person name="Tritt A."/>
            <person name="Larsen D."/>
            <person name="Krusor M."/>
            <person name="Yao A.I."/>
            <person name="Wu D."/>
            <person name="Madern D."/>
            <person name="Eisen J.A."/>
            <person name="Darling A.E."/>
            <person name="Facciotti M.T."/>
        </authorList>
    </citation>
    <scope>NUCLEOTIDE SEQUENCE [LARGE SCALE GENOMIC DNA]</scope>
    <source>
        <strain evidence="3 4">DSM 10524</strain>
    </source>
</reference>
<dbReference type="OrthoDB" id="295408at2157"/>
<evidence type="ECO:0000256" key="2">
    <source>
        <dbReference type="SAM" id="Phobius"/>
    </source>
</evidence>
<dbReference type="AlphaFoldDB" id="L9X928"/>
<evidence type="ECO:0000256" key="1">
    <source>
        <dbReference type="SAM" id="MobiDB-lite"/>
    </source>
</evidence>
<feature type="transmembrane region" description="Helical" evidence="2">
    <location>
        <begin position="38"/>
        <end position="57"/>
    </location>
</feature>
<keyword evidence="2" id="KW-0472">Membrane</keyword>
<dbReference type="InterPro" id="IPR021741">
    <property type="entry name" value="DUF3311"/>
</dbReference>
<accession>L9X928</accession>
<evidence type="ECO:0000313" key="3">
    <source>
        <dbReference type="EMBL" id="ELY57133.1"/>
    </source>
</evidence>
<keyword evidence="2" id="KW-0812">Transmembrane</keyword>
<dbReference type="RefSeq" id="WP_005556318.1">
    <property type="nucleotide sequence ID" value="NZ_AOIB01000025.1"/>
</dbReference>
<feature type="transmembrane region" description="Helical" evidence="2">
    <location>
        <begin position="7"/>
        <end position="26"/>
    </location>
</feature>
<sequence length="89" mass="9716">MSRPALWGWIAVAIGLSALTIPWFLWGDATLVAGVPLWLWWHVGWMGLASLVFWLFARRFWGLGIESDSDSSGGSPGSGSRVDAGGERR</sequence>
<name>L9X928_9EURY</name>
<keyword evidence="4" id="KW-1185">Reference proteome</keyword>
<protein>
    <recommendedName>
        <fullName evidence="5">DUF3311 domain-containing protein</fullName>
    </recommendedName>
</protein>
<evidence type="ECO:0000313" key="4">
    <source>
        <dbReference type="Proteomes" id="UP000011688"/>
    </source>
</evidence>
<dbReference type="EMBL" id="AOIB01000025">
    <property type="protein sequence ID" value="ELY57133.1"/>
    <property type="molecule type" value="Genomic_DNA"/>
</dbReference>
<comment type="caution">
    <text evidence="3">The sequence shown here is derived from an EMBL/GenBank/DDBJ whole genome shotgun (WGS) entry which is preliminary data.</text>
</comment>
<dbReference type="Pfam" id="PF11755">
    <property type="entry name" value="DUF3311"/>
    <property type="match status" value="1"/>
</dbReference>
<proteinExistence type="predicted"/>
<organism evidence="3 4">
    <name type="scientific">Natronococcus amylolyticus DSM 10524</name>
    <dbReference type="NCBI Taxonomy" id="1227497"/>
    <lineage>
        <taxon>Archaea</taxon>
        <taxon>Methanobacteriati</taxon>
        <taxon>Methanobacteriota</taxon>
        <taxon>Stenosarchaea group</taxon>
        <taxon>Halobacteria</taxon>
        <taxon>Halobacteriales</taxon>
        <taxon>Natrialbaceae</taxon>
        <taxon>Natronococcus</taxon>
    </lineage>
</organism>
<dbReference type="Proteomes" id="UP000011688">
    <property type="component" value="Unassembled WGS sequence"/>
</dbReference>
<dbReference type="STRING" id="1227497.C491_11548"/>
<dbReference type="eggNOG" id="arCOG06285">
    <property type="taxonomic scope" value="Archaea"/>
</dbReference>
<evidence type="ECO:0008006" key="5">
    <source>
        <dbReference type="Google" id="ProtNLM"/>
    </source>
</evidence>
<dbReference type="PATRIC" id="fig|1227497.3.peg.2382"/>
<keyword evidence="2" id="KW-1133">Transmembrane helix</keyword>
<gene>
    <name evidence="3" type="ORF">C491_11548</name>
</gene>